<name>A0A078FC79_BRANA</name>
<keyword evidence="2" id="KW-1185">Reference proteome</keyword>
<dbReference type="PaxDb" id="3708-A0A078FC79"/>
<dbReference type="Gramene" id="CDY09608">
    <property type="protein sequence ID" value="CDY09608"/>
    <property type="gene ID" value="GSBRNA2T00031245001"/>
</dbReference>
<proteinExistence type="predicted"/>
<dbReference type="EMBL" id="LK031998">
    <property type="protein sequence ID" value="CDY09608.1"/>
    <property type="molecule type" value="Genomic_DNA"/>
</dbReference>
<dbReference type="Proteomes" id="UP000028999">
    <property type="component" value="Unassembled WGS sequence"/>
</dbReference>
<protein>
    <submittedName>
        <fullName evidence="1">BnaC07g34530D protein</fullName>
    </submittedName>
</protein>
<dbReference type="AlphaFoldDB" id="A0A078FC79"/>
<organism evidence="1 2">
    <name type="scientific">Brassica napus</name>
    <name type="common">Rape</name>
    <dbReference type="NCBI Taxonomy" id="3708"/>
    <lineage>
        <taxon>Eukaryota</taxon>
        <taxon>Viridiplantae</taxon>
        <taxon>Streptophyta</taxon>
        <taxon>Embryophyta</taxon>
        <taxon>Tracheophyta</taxon>
        <taxon>Spermatophyta</taxon>
        <taxon>Magnoliopsida</taxon>
        <taxon>eudicotyledons</taxon>
        <taxon>Gunneridae</taxon>
        <taxon>Pentapetalae</taxon>
        <taxon>rosids</taxon>
        <taxon>malvids</taxon>
        <taxon>Brassicales</taxon>
        <taxon>Brassicaceae</taxon>
        <taxon>Brassiceae</taxon>
        <taxon>Brassica</taxon>
    </lineage>
</organism>
<evidence type="ECO:0000313" key="2">
    <source>
        <dbReference type="Proteomes" id="UP000028999"/>
    </source>
</evidence>
<reference evidence="1 2" key="1">
    <citation type="journal article" date="2014" name="Science">
        <title>Plant genetics. Early allopolyploid evolution in the post-Neolithic Brassica napus oilseed genome.</title>
        <authorList>
            <person name="Chalhoub B."/>
            <person name="Denoeud F."/>
            <person name="Liu S."/>
            <person name="Parkin I.A."/>
            <person name="Tang H."/>
            <person name="Wang X."/>
            <person name="Chiquet J."/>
            <person name="Belcram H."/>
            <person name="Tong C."/>
            <person name="Samans B."/>
            <person name="Correa M."/>
            <person name="Da Silva C."/>
            <person name="Just J."/>
            <person name="Falentin C."/>
            <person name="Koh C.S."/>
            <person name="Le Clainche I."/>
            <person name="Bernard M."/>
            <person name="Bento P."/>
            <person name="Noel B."/>
            <person name="Labadie K."/>
            <person name="Alberti A."/>
            <person name="Charles M."/>
            <person name="Arnaud D."/>
            <person name="Guo H."/>
            <person name="Daviaud C."/>
            <person name="Alamery S."/>
            <person name="Jabbari K."/>
            <person name="Zhao M."/>
            <person name="Edger P.P."/>
            <person name="Chelaifa H."/>
            <person name="Tack D."/>
            <person name="Lassalle G."/>
            <person name="Mestiri I."/>
            <person name="Schnel N."/>
            <person name="Le Paslier M.C."/>
            <person name="Fan G."/>
            <person name="Renault V."/>
            <person name="Bayer P.E."/>
            <person name="Golicz A.A."/>
            <person name="Manoli S."/>
            <person name="Lee T.H."/>
            <person name="Thi V.H."/>
            <person name="Chalabi S."/>
            <person name="Hu Q."/>
            <person name="Fan C."/>
            <person name="Tollenaere R."/>
            <person name="Lu Y."/>
            <person name="Battail C."/>
            <person name="Shen J."/>
            <person name="Sidebottom C.H."/>
            <person name="Wang X."/>
            <person name="Canaguier A."/>
            <person name="Chauveau A."/>
            <person name="Berard A."/>
            <person name="Deniot G."/>
            <person name="Guan M."/>
            <person name="Liu Z."/>
            <person name="Sun F."/>
            <person name="Lim Y.P."/>
            <person name="Lyons E."/>
            <person name="Town C.D."/>
            <person name="Bancroft I."/>
            <person name="Wang X."/>
            <person name="Meng J."/>
            <person name="Ma J."/>
            <person name="Pires J.C."/>
            <person name="King G.J."/>
            <person name="Brunel D."/>
            <person name="Delourme R."/>
            <person name="Renard M."/>
            <person name="Aury J.M."/>
            <person name="Adams K.L."/>
            <person name="Batley J."/>
            <person name="Snowdon R.J."/>
            <person name="Tost J."/>
            <person name="Edwards D."/>
            <person name="Zhou Y."/>
            <person name="Hua W."/>
            <person name="Sharpe A.G."/>
            <person name="Paterson A.H."/>
            <person name="Guan C."/>
            <person name="Wincker P."/>
        </authorList>
    </citation>
    <scope>NUCLEOTIDE SEQUENCE [LARGE SCALE GENOMIC DNA]</scope>
    <source>
        <strain evidence="2">cv. Darmor-bzh</strain>
    </source>
</reference>
<sequence length="44" mass="5132">MHRYTFIDNQWQFGLTILQDSCSSTITDKKIIIARCSLRTLISL</sequence>
<evidence type="ECO:0000313" key="1">
    <source>
        <dbReference type="EMBL" id="CDY09608.1"/>
    </source>
</evidence>
<accession>A0A078FC79</accession>
<gene>
    <name evidence="1" type="primary">BnaC07g34530D</name>
    <name evidence="1" type="ORF">GSBRNA2T00031245001</name>
</gene>